<organism evidence="1 2">
    <name type="scientific">Anoxybacter fermentans</name>
    <dbReference type="NCBI Taxonomy" id="1323375"/>
    <lineage>
        <taxon>Bacteria</taxon>
        <taxon>Bacillati</taxon>
        <taxon>Bacillota</taxon>
        <taxon>Clostridia</taxon>
        <taxon>Halanaerobiales</taxon>
        <taxon>Anoxybacter</taxon>
    </lineage>
</organism>
<gene>
    <name evidence="1" type="ORF">BBF96_03375</name>
</gene>
<reference evidence="1 2" key="1">
    <citation type="submission" date="2016-07" db="EMBL/GenBank/DDBJ databases">
        <title>Genome and transcriptome analysis of iron-reducing fermentative bacteria Anoxybacter fermentans.</title>
        <authorList>
            <person name="Zeng X."/>
            <person name="Shao Z."/>
        </authorList>
    </citation>
    <scope>NUCLEOTIDE SEQUENCE [LARGE SCALE GENOMIC DNA]</scope>
    <source>
        <strain evidence="1 2">DY22613</strain>
    </source>
</reference>
<accession>A0A3Q9HPE4</accession>
<dbReference type="Proteomes" id="UP000267250">
    <property type="component" value="Chromosome"/>
</dbReference>
<protein>
    <submittedName>
        <fullName evidence="1">Uncharacterized protein</fullName>
    </submittedName>
</protein>
<sequence length="85" mass="9725">MIGRIKSLIRAGYRPVFGSEYILCINEYSSECVLLMGNKELAGNVCRIYDEIASDEELCASHPELYHFLLERVRLVIKAKRCGEK</sequence>
<evidence type="ECO:0000313" key="1">
    <source>
        <dbReference type="EMBL" id="AZR72505.1"/>
    </source>
</evidence>
<dbReference type="EMBL" id="CP016379">
    <property type="protein sequence ID" value="AZR72505.1"/>
    <property type="molecule type" value="Genomic_DNA"/>
</dbReference>
<dbReference type="RefSeq" id="WP_127015833.1">
    <property type="nucleotide sequence ID" value="NZ_CP016379.1"/>
</dbReference>
<proteinExistence type="predicted"/>
<dbReference type="KEGG" id="aft:BBF96_03375"/>
<name>A0A3Q9HPE4_9FIRM</name>
<keyword evidence="2" id="KW-1185">Reference proteome</keyword>
<dbReference type="AlphaFoldDB" id="A0A3Q9HPE4"/>
<evidence type="ECO:0000313" key="2">
    <source>
        <dbReference type="Proteomes" id="UP000267250"/>
    </source>
</evidence>